<protein>
    <submittedName>
        <fullName evidence="2">NAD(P)-dependent oxidoreductase</fullName>
    </submittedName>
</protein>
<organism evidence="2 3">
    <name type="scientific">Methylophaga thalassica</name>
    <dbReference type="NCBI Taxonomy" id="40223"/>
    <lineage>
        <taxon>Bacteria</taxon>
        <taxon>Pseudomonadati</taxon>
        <taxon>Pseudomonadota</taxon>
        <taxon>Gammaproteobacteria</taxon>
        <taxon>Thiotrichales</taxon>
        <taxon>Piscirickettsiaceae</taxon>
        <taxon>Methylophaga</taxon>
    </lineage>
</organism>
<dbReference type="SUPFAM" id="SSF51735">
    <property type="entry name" value="NAD(P)-binding Rossmann-fold domains"/>
    <property type="match status" value="1"/>
</dbReference>
<accession>A0ABQ5TUW1</accession>
<dbReference type="PANTHER" id="PTHR48079">
    <property type="entry name" value="PROTEIN YEEZ"/>
    <property type="match status" value="1"/>
</dbReference>
<sequence length="248" mass="28383">MRLARHLRSADTHIKLSTRQTEKQSILRDEGFDVYQIDIETPADFSQFLNADTLIVNITNKNKDAFENFINQIENSPIKQVLFISSSSVYQNTNDWVKEEHQFENEDSILWQIESLFRQSSHFATSIIRFSGLIGPERHPGRFFRHGKQVQQADAPVNLIHLDDCIGIIEQVLKQHVWGEVINGCADTHPSKKVFYARAAALLNQPVPSFNQANSLSYKIVSNDKAKSLLSYQFQYPDLMAIPANAYE</sequence>
<gene>
    <name evidence="2" type="primary">yeeZ</name>
    <name evidence="2" type="ORF">GCM10007891_13870</name>
</gene>
<dbReference type="Gene3D" id="3.40.50.720">
    <property type="entry name" value="NAD(P)-binding Rossmann-like Domain"/>
    <property type="match status" value="1"/>
</dbReference>
<dbReference type="EMBL" id="BSND01000004">
    <property type="protein sequence ID" value="GLP99533.1"/>
    <property type="molecule type" value="Genomic_DNA"/>
</dbReference>
<dbReference type="InterPro" id="IPR051783">
    <property type="entry name" value="NAD(P)-dependent_oxidoreduct"/>
</dbReference>
<dbReference type="PANTHER" id="PTHR48079:SF6">
    <property type="entry name" value="NAD(P)-BINDING DOMAIN-CONTAINING PROTEIN-RELATED"/>
    <property type="match status" value="1"/>
</dbReference>
<reference evidence="2" key="2">
    <citation type="submission" date="2023-01" db="EMBL/GenBank/DDBJ databases">
        <title>Draft genome sequence of Methylophaga thalassica strain NBRC 102424.</title>
        <authorList>
            <person name="Sun Q."/>
            <person name="Mori K."/>
        </authorList>
    </citation>
    <scope>NUCLEOTIDE SEQUENCE</scope>
    <source>
        <strain evidence="2">NBRC 102424</strain>
    </source>
</reference>
<keyword evidence="3" id="KW-1185">Reference proteome</keyword>
<name>A0ABQ5TUW1_9GAMM</name>
<dbReference type="InterPro" id="IPR036291">
    <property type="entry name" value="NAD(P)-bd_dom_sf"/>
</dbReference>
<dbReference type="InterPro" id="IPR016040">
    <property type="entry name" value="NAD(P)-bd_dom"/>
</dbReference>
<dbReference type="Pfam" id="PF13460">
    <property type="entry name" value="NAD_binding_10"/>
    <property type="match status" value="1"/>
</dbReference>
<feature type="domain" description="NAD(P)-binding" evidence="1">
    <location>
        <begin position="3"/>
        <end position="140"/>
    </location>
</feature>
<proteinExistence type="predicted"/>
<evidence type="ECO:0000313" key="2">
    <source>
        <dbReference type="EMBL" id="GLP99533.1"/>
    </source>
</evidence>
<evidence type="ECO:0000259" key="1">
    <source>
        <dbReference type="Pfam" id="PF13460"/>
    </source>
</evidence>
<reference evidence="2" key="1">
    <citation type="journal article" date="2014" name="Int. J. Syst. Evol. Microbiol.">
        <title>Complete genome of a new Firmicutes species belonging to the dominant human colonic microbiota ('Ruminococcus bicirculans') reveals two chromosomes and a selective capacity to utilize plant glucans.</title>
        <authorList>
            <consortium name="NISC Comparative Sequencing Program"/>
            <person name="Wegmann U."/>
            <person name="Louis P."/>
            <person name="Goesmann A."/>
            <person name="Henrissat B."/>
            <person name="Duncan S.H."/>
            <person name="Flint H.J."/>
        </authorList>
    </citation>
    <scope>NUCLEOTIDE SEQUENCE</scope>
    <source>
        <strain evidence="2">NBRC 102424</strain>
    </source>
</reference>
<evidence type="ECO:0000313" key="3">
    <source>
        <dbReference type="Proteomes" id="UP001161423"/>
    </source>
</evidence>
<dbReference type="Proteomes" id="UP001161423">
    <property type="component" value="Unassembled WGS sequence"/>
</dbReference>
<comment type="caution">
    <text evidence="2">The sequence shown here is derived from an EMBL/GenBank/DDBJ whole genome shotgun (WGS) entry which is preliminary data.</text>
</comment>